<dbReference type="InterPro" id="IPR002646">
    <property type="entry name" value="PolA_pol_head_dom"/>
</dbReference>
<dbReference type="GO" id="GO:0000166">
    <property type="term" value="F:nucleotide binding"/>
    <property type="evidence" value="ECO:0007669"/>
    <property type="project" value="UniProtKB-KW"/>
</dbReference>
<dbReference type="InterPro" id="IPR050124">
    <property type="entry name" value="tRNA_CCA-adding_enzyme"/>
</dbReference>
<evidence type="ECO:0000256" key="3">
    <source>
        <dbReference type="ARBA" id="ARBA00022694"/>
    </source>
</evidence>
<dbReference type="InterPro" id="IPR035926">
    <property type="entry name" value="NusB-like_sf"/>
</dbReference>
<name>A0A0F9JV43_9ZZZZ</name>
<dbReference type="SUPFAM" id="SSF81891">
    <property type="entry name" value="Poly A polymerase C-terminal region-like"/>
    <property type="match status" value="1"/>
</dbReference>
<dbReference type="PANTHER" id="PTHR47545:SF2">
    <property type="entry name" value="CC-ADDING TRNA NUCLEOTIDYLTRANSFERASE"/>
    <property type="match status" value="1"/>
</dbReference>
<accession>A0A0F9JV43</accession>
<dbReference type="GO" id="GO:0046872">
    <property type="term" value="F:metal ion binding"/>
    <property type="evidence" value="ECO:0007669"/>
    <property type="project" value="UniProtKB-KW"/>
</dbReference>
<feature type="domain" description="Poly A polymerase head" evidence="13">
    <location>
        <begin position="234"/>
        <end position="280"/>
    </location>
</feature>
<keyword evidence="9" id="KW-0694">RNA-binding</keyword>
<keyword evidence="11" id="KW-0804">Transcription</keyword>
<dbReference type="GO" id="GO:0006353">
    <property type="term" value="P:DNA-templated transcription termination"/>
    <property type="evidence" value="ECO:0007669"/>
    <property type="project" value="InterPro"/>
</dbReference>
<dbReference type="GO" id="GO:0031564">
    <property type="term" value="P:transcription antitermination"/>
    <property type="evidence" value="ECO:0007669"/>
    <property type="project" value="UniProtKB-KW"/>
</dbReference>
<gene>
    <name evidence="14" type="ORF">LCGC14_1713050</name>
</gene>
<keyword evidence="2" id="KW-0808">Transferase</keyword>
<reference evidence="14" key="1">
    <citation type="journal article" date="2015" name="Nature">
        <title>Complex archaea that bridge the gap between prokaryotes and eukaryotes.</title>
        <authorList>
            <person name="Spang A."/>
            <person name="Saw J.H."/>
            <person name="Jorgensen S.L."/>
            <person name="Zaremba-Niedzwiedzka K."/>
            <person name="Martijn J."/>
            <person name="Lind A.E."/>
            <person name="van Eijk R."/>
            <person name="Schleper C."/>
            <person name="Guy L."/>
            <person name="Ettema T.J."/>
        </authorList>
    </citation>
    <scope>NUCLEOTIDE SEQUENCE</scope>
</reference>
<dbReference type="GO" id="GO:0003723">
    <property type="term" value="F:RNA binding"/>
    <property type="evidence" value="ECO:0007669"/>
    <property type="project" value="UniProtKB-KW"/>
</dbReference>
<dbReference type="GO" id="GO:0008033">
    <property type="term" value="P:tRNA processing"/>
    <property type="evidence" value="ECO:0007669"/>
    <property type="project" value="UniProtKB-KW"/>
</dbReference>
<dbReference type="InterPro" id="IPR043519">
    <property type="entry name" value="NT_sf"/>
</dbReference>
<evidence type="ECO:0000256" key="1">
    <source>
        <dbReference type="ARBA" id="ARBA00005952"/>
    </source>
</evidence>
<dbReference type="HAMAP" id="MF_00073">
    <property type="entry name" value="NusB"/>
    <property type="match status" value="1"/>
</dbReference>
<feature type="domain" description="NusB/RsmB/TIM44" evidence="12">
    <location>
        <begin position="5"/>
        <end position="130"/>
    </location>
</feature>
<comment type="caution">
    <text evidence="14">The sequence shown here is derived from an EMBL/GenBank/DDBJ whole genome shotgun (WGS) entry which is preliminary data.</text>
</comment>
<dbReference type="SUPFAM" id="SSF48013">
    <property type="entry name" value="NusB-like"/>
    <property type="match status" value="1"/>
</dbReference>
<dbReference type="EMBL" id="LAZR01015307">
    <property type="protein sequence ID" value="KKM13753.1"/>
    <property type="molecule type" value="Genomic_DNA"/>
</dbReference>
<evidence type="ECO:0000256" key="8">
    <source>
        <dbReference type="ARBA" id="ARBA00022842"/>
    </source>
</evidence>
<dbReference type="Gene3D" id="1.10.940.10">
    <property type="entry name" value="NusB-like"/>
    <property type="match status" value="1"/>
</dbReference>
<evidence type="ECO:0000256" key="10">
    <source>
        <dbReference type="ARBA" id="ARBA00023015"/>
    </source>
</evidence>
<evidence type="ECO:0000256" key="6">
    <source>
        <dbReference type="ARBA" id="ARBA00022741"/>
    </source>
</evidence>
<dbReference type="CDD" id="cd00619">
    <property type="entry name" value="Terminator_NusB"/>
    <property type="match status" value="1"/>
</dbReference>
<evidence type="ECO:0000259" key="12">
    <source>
        <dbReference type="Pfam" id="PF01029"/>
    </source>
</evidence>
<proteinExistence type="inferred from homology"/>
<keyword evidence="3" id="KW-0819">tRNA processing</keyword>
<keyword evidence="5" id="KW-0479">Metal-binding</keyword>
<evidence type="ECO:0000256" key="5">
    <source>
        <dbReference type="ARBA" id="ARBA00022723"/>
    </source>
</evidence>
<dbReference type="GO" id="GO:0016779">
    <property type="term" value="F:nucleotidyltransferase activity"/>
    <property type="evidence" value="ECO:0007669"/>
    <property type="project" value="UniProtKB-KW"/>
</dbReference>
<evidence type="ECO:0000313" key="14">
    <source>
        <dbReference type="EMBL" id="KKM13753.1"/>
    </source>
</evidence>
<dbReference type="SUPFAM" id="SSF81301">
    <property type="entry name" value="Nucleotidyltransferase"/>
    <property type="match status" value="1"/>
</dbReference>
<keyword evidence="8" id="KW-0460">Magnesium</keyword>
<evidence type="ECO:0000259" key="13">
    <source>
        <dbReference type="Pfam" id="PF01743"/>
    </source>
</evidence>
<dbReference type="Gene3D" id="1.10.3090.10">
    <property type="entry name" value="cca-adding enzyme, domain 2"/>
    <property type="match status" value="1"/>
</dbReference>
<keyword evidence="6" id="KW-0547">Nucleotide-binding</keyword>
<dbReference type="AlphaFoldDB" id="A0A0F9JV43"/>
<dbReference type="Pfam" id="PF01743">
    <property type="entry name" value="PolyA_pol"/>
    <property type="match status" value="2"/>
</dbReference>
<evidence type="ECO:0000256" key="4">
    <source>
        <dbReference type="ARBA" id="ARBA00022695"/>
    </source>
</evidence>
<organism evidence="14">
    <name type="scientific">marine sediment metagenome</name>
    <dbReference type="NCBI Taxonomy" id="412755"/>
    <lineage>
        <taxon>unclassified sequences</taxon>
        <taxon>metagenomes</taxon>
        <taxon>ecological metagenomes</taxon>
    </lineage>
</organism>
<dbReference type="NCBIfam" id="TIGR01951">
    <property type="entry name" value="nusB"/>
    <property type="match status" value="1"/>
</dbReference>
<protein>
    <recommendedName>
        <fullName evidence="15">NusB/RsmB/TIM44 domain-containing protein</fullName>
    </recommendedName>
</protein>
<sequence>MKNRRKARELALQVLYQIEMRKTSAEEALEVIFSRYRFKPEVREFAETLVRGSHHFILPLNSLIQKYAKNWTLDRMATVDRNILRLAIYELLFLENVPPIVSINEAVEIAKRYGTDDSGKFVNGILDKIRKERESESSLKWDFLRDVLQKDPHLKELIKIKEKEKLWLVGGCLRNLLLGRKKSDLDLITEDSHFRVAELLAQRTRRSLVALGPTLRRVALPEGIFIDFSLKKYPSLEKDLLQRDFTINSLALDLDSLNSPFLFLIDPKTGLEDLMNKKIRLLRKDSFENDPLRMLRAFRLASQLYFTVEDKITKFIEDEHSLIKEVAKERIGNELFLLLENPLSYGYLENSAAKTLLKQILGKNPNLENLERLENILFNKKIIDKHLKKKITTHLLEERGTRVRRDLLKFITLLFSPHQKENSLSSIAKELKLGRKDVEMI</sequence>
<dbReference type="InterPro" id="IPR006027">
    <property type="entry name" value="NusB_RsmB_TIM44"/>
</dbReference>
<feature type="domain" description="Poly A polymerase head" evidence="13">
    <location>
        <begin position="166"/>
        <end position="216"/>
    </location>
</feature>
<dbReference type="PANTHER" id="PTHR47545">
    <property type="entry name" value="MULTIFUNCTIONAL CCA PROTEIN"/>
    <property type="match status" value="1"/>
</dbReference>
<evidence type="ECO:0000256" key="2">
    <source>
        <dbReference type="ARBA" id="ARBA00022679"/>
    </source>
</evidence>
<keyword evidence="10" id="KW-0805">Transcription regulation</keyword>
<dbReference type="InterPro" id="IPR011605">
    <property type="entry name" value="NusB_fam"/>
</dbReference>
<dbReference type="Gene3D" id="3.30.460.10">
    <property type="entry name" value="Beta Polymerase, domain 2"/>
    <property type="match status" value="1"/>
</dbReference>
<feature type="non-terminal residue" evidence="14">
    <location>
        <position position="441"/>
    </location>
</feature>
<evidence type="ECO:0000256" key="7">
    <source>
        <dbReference type="ARBA" id="ARBA00022814"/>
    </source>
</evidence>
<evidence type="ECO:0008006" key="15">
    <source>
        <dbReference type="Google" id="ProtNLM"/>
    </source>
</evidence>
<comment type="similarity">
    <text evidence="1">Belongs to the NusB family.</text>
</comment>
<evidence type="ECO:0000256" key="9">
    <source>
        <dbReference type="ARBA" id="ARBA00022884"/>
    </source>
</evidence>
<keyword evidence="7" id="KW-0889">Transcription antitermination</keyword>
<dbReference type="Pfam" id="PF01029">
    <property type="entry name" value="NusB"/>
    <property type="match status" value="1"/>
</dbReference>
<keyword evidence="4" id="KW-0548">Nucleotidyltransferase</keyword>
<evidence type="ECO:0000256" key="11">
    <source>
        <dbReference type="ARBA" id="ARBA00023163"/>
    </source>
</evidence>